<evidence type="ECO:0000256" key="3">
    <source>
        <dbReference type="SAM" id="MobiDB-lite"/>
    </source>
</evidence>
<dbReference type="AlphaFoldDB" id="A0A6P6MTI4"/>
<dbReference type="Gene3D" id="2.60.40.10">
    <property type="entry name" value="Immunoglobulins"/>
    <property type="match status" value="1"/>
</dbReference>
<dbReference type="Pfam" id="PF16706">
    <property type="entry name" value="Izumo-Ig"/>
    <property type="match status" value="1"/>
</dbReference>
<dbReference type="GO" id="GO:0002080">
    <property type="term" value="C:acrosomal membrane"/>
    <property type="evidence" value="ECO:0007669"/>
    <property type="project" value="TreeGrafter"/>
</dbReference>
<dbReference type="GeneID" id="113070760"/>
<dbReference type="InterPro" id="IPR029389">
    <property type="entry name" value="IZUMO"/>
</dbReference>
<accession>A0A6P6MTI4</accession>
<proteinExistence type="inferred from homology"/>
<dbReference type="GO" id="GO:0086080">
    <property type="term" value="F:protein binding involved in heterotypic cell-cell adhesion"/>
    <property type="evidence" value="ECO:0007669"/>
    <property type="project" value="TreeGrafter"/>
</dbReference>
<keyword evidence="4" id="KW-0812">Transmembrane</keyword>
<evidence type="ECO:0000256" key="1">
    <source>
        <dbReference type="ARBA" id="ARBA00009633"/>
    </source>
</evidence>
<dbReference type="InterPro" id="IPR003599">
    <property type="entry name" value="Ig_sub"/>
</dbReference>
<dbReference type="InterPro" id="IPR032699">
    <property type="entry name" value="Izumo-Ig"/>
</dbReference>
<keyword evidence="4" id="KW-0472">Membrane</keyword>
<evidence type="ECO:0000259" key="6">
    <source>
        <dbReference type="PROSITE" id="PS50835"/>
    </source>
</evidence>
<evidence type="ECO:0000313" key="7">
    <source>
        <dbReference type="Proteomes" id="UP000515129"/>
    </source>
</evidence>
<evidence type="ECO:0000256" key="5">
    <source>
        <dbReference type="SAM" id="SignalP"/>
    </source>
</evidence>
<dbReference type="KEGG" id="caua:113070760"/>
<dbReference type="InterPro" id="IPR036179">
    <property type="entry name" value="Ig-like_dom_sf"/>
</dbReference>
<dbReference type="GO" id="GO:0005102">
    <property type="term" value="F:signaling receptor binding"/>
    <property type="evidence" value="ECO:0007669"/>
    <property type="project" value="InterPro"/>
</dbReference>
<dbReference type="Proteomes" id="UP000515129">
    <property type="component" value="Unplaced"/>
</dbReference>
<keyword evidence="2 5" id="KW-0732">Signal</keyword>
<reference evidence="8" key="1">
    <citation type="submission" date="2025-08" db="UniProtKB">
        <authorList>
            <consortium name="RefSeq"/>
        </authorList>
    </citation>
    <scope>IDENTIFICATION</scope>
    <source>
        <strain evidence="8">Wakin</strain>
        <tissue evidence="8">Muscle</tissue>
    </source>
</reference>
<name>A0A6P6MTI4_CARAU</name>
<feature type="transmembrane region" description="Helical" evidence="4">
    <location>
        <begin position="312"/>
        <end position="336"/>
    </location>
</feature>
<dbReference type="GO" id="GO:0007342">
    <property type="term" value="P:fusion of sperm to egg plasma membrane involved in single fertilization"/>
    <property type="evidence" value="ECO:0007669"/>
    <property type="project" value="InterPro"/>
</dbReference>
<feature type="chain" id="PRO_5027790318" evidence="5">
    <location>
        <begin position="17"/>
        <end position="366"/>
    </location>
</feature>
<dbReference type="CDD" id="cd00096">
    <property type="entry name" value="Ig"/>
    <property type="match status" value="1"/>
</dbReference>
<dbReference type="Pfam" id="PF15005">
    <property type="entry name" value="IZUMO"/>
    <property type="match status" value="1"/>
</dbReference>
<evidence type="ECO:0000256" key="4">
    <source>
        <dbReference type="SAM" id="Phobius"/>
    </source>
</evidence>
<feature type="domain" description="Ig-like" evidence="6">
    <location>
        <begin position="182"/>
        <end position="271"/>
    </location>
</feature>
<dbReference type="SMART" id="SM00409">
    <property type="entry name" value="IG"/>
    <property type="match status" value="1"/>
</dbReference>
<dbReference type="InterPro" id="IPR032700">
    <property type="entry name" value="IZUMO1"/>
</dbReference>
<comment type="similarity">
    <text evidence="1">Belongs to the Izumo family.</text>
</comment>
<dbReference type="InterPro" id="IPR007110">
    <property type="entry name" value="Ig-like_dom"/>
</dbReference>
<dbReference type="OrthoDB" id="9907157at2759"/>
<dbReference type="PANTHER" id="PTHR35540">
    <property type="entry name" value="IZUMO SPERM-EGG FUSION PROTEIN 1"/>
    <property type="match status" value="1"/>
</dbReference>
<dbReference type="GO" id="GO:0005886">
    <property type="term" value="C:plasma membrane"/>
    <property type="evidence" value="ECO:0007669"/>
    <property type="project" value="TreeGrafter"/>
</dbReference>
<dbReference type="GO" id="GO:0035036">
    <property type="term" value="P:sperm-egg recognition"/>
    <property type="evidence" value="ECO:0007669"/>
    <property type="project" value="InterPro"/>
</dbReference>
<organism evidence="7 8">
    <name type="scientific">Carassius auratus</name>
    <name type="common">Goldfish</name>
    <dbReference type="NCBI Taxonomy" id="7957"/>
    <lineage>
        <taxon>Eukaryota</taxon>
        <taxon>Metazoa</taxon>
        <taxon>Chordata</taxon>
        <taxon>Craniata</taxon>
        <taxon>Vertebrata</taxon>
        <taxon>Euteleostomi</taxon>
        <taxon>Actinopterygii</taxon>
        <taxon>Neopterygii</taxon>
        <taxon>Teleostei</taxon>
        <taxon>Ostariophysi</taxon>
        <taxon>Cypriniformes</taxon>
        <taxon>Cyprinidae</taxon>
        <taxon>Cyprininae</taxon>
        <taxon>Carassius</taxon>
    </lineage>
</organism>
<protein>
    <submittedName>
        <fullName evidence="8">Izumo sperm-egg fusion protein 1 isoform X1</fullName>
    </submittedName>
</protein>
<feature type="region of interest" description="Disordered" evidence="3">
    <location>
        <begin position="342"/>
        <end position="366"/>
    </location>
</feature>
<dbReference type="RefSeq" id="XP_026099975.1">
    <property type="nucleotide sequence ID" value="XM_026244190.1"/>
</dbReference>
<keyword evidence="4" id="KW-1133">Transmembrane helix</keyword>
<feature type="compositionally biased region" description="Basic and acidic residues" evidence="3">
    <location>
        <begin position="342"/>
        <end position="352"/>
    </location>
</feature>
<dbReference type="PROSITE" id="PS50835">
    <property type="entry name" value="IG_LIKE"/>
    <property type="match status" value="1"/>
</dbReference>
<dbReference type="PANTHER" id="PTHR35540:SF1">
    <property type="entry name" value="IZUMO SPERM-EGG FUSION PROTEIN 1"/>
    <property type="match status" value="1"/>
</dbReference>
<dbReference type="SUPFAM" id="SSF48726">
    <property type="entry name" value="Immunoglobulin"/>
    <property type="match status" value="1"/>
</dbReference>
<feature type="signal peptide" evidence="5">
    <location>
        <begin position="1"/>
        <end position="16"/>
    </location>
</feature>
<dbReference type="InterPro" id="IPR013783">
    <property type="entry name" value="Ig-like_fold"/>
</dbReference>
<keyword evidence="7" id="KW-1185">Reference proteome</keyword>
<sequence>MCCFSFLGVLLPNHLAIESLLKSIQSRPLEKLSLALKNNSDSVWSCLQCDQVIRNVHEDFLSSVKDITVRDQIELQQIIEHAYVNYRDTSRLFHGIIDPTTLYRARTEYQSEFKRHWKEDRTDSIQWDMINIVEKGKRILRKHLEVFVAQGLCPNKCGLLYQRVMNCTSCQYGLYTCLSATPPLDCGEHHLEADEGEEVVLDCFLPWHALIVGQTEYHYSWHPGEKNLSQDGEYEVLVVTEESKIVLNQLKVNEEGTYRCLLQDQKDTALSRMYFKLKVNPLPSTTPRLMVTFPSLPSGYDATLHILQRSSFIIILSLLTVLSITGSLVIIVNLRLTMKRQDDTRDSRRRGEEEDGEDIELMSVTE</sequence>
<dbReference type="CTD" id="284359"/>
<evidence type="ECO:0000313" key="8">
    <source>
        <dbReference type="RefSeq" id="XP_026099975.1"/>
    </source>
</evidence>
<evidence type="ECO:0000256" key="2">
    <source>
        <dbReference type="ARBA" id="ARBA00022729"/>
    </source>
</evidence>
<gene>
    <name evidence="8" type="primary">izumo1</name>
</gene>